<dbReference type="PANTHER" id="PTHR30572:SF4">
    <property type="entry name" value="ABC TRANSPORTER PERMEASE YTRF"/>
    <property type="match status" value="1"/>
</dbReference>
<name>A0A255EGN5_9ACTN</name>
<feature type="transmembrane region" description="Helical" evidence="7">
    <location>
        <begin position="338"/>
        <end position="357"/>
    </location>
</feature>
<dbReference type="InterPro" id="IPR003838">
    <property type="entry name" value="ABC3_permease_C"/>
</dbReference>
<dbReference type="PANTHER" id="PTHR30572">
    <property type="entry name" value="MEMBRANE COMPONENT OF TRANSPORTER-RELATED"/>
    <property type="match status" value="1"/>
</dbReference>
<evidence type="ECO:0000313" key="11">
    <source>
        <dbReference type="Proteomes" id="UP000216533"/>
    </source>
</evidence>
<keyword evidence="3 7" id="KW-0812">Transmembrane</keyword>
<keyword evidence="4 7" id="KW-1133">Transmembrane helix</keyword>
<keyword evidence="2" id="KW-1003">Cell membrane</keyword>
<dbReference type="Pfam" id="PF12704">
    <property type="entry name" value="MacB_PCD"/>
    <property type="match status" value="1"/>
</dbReference>
<evidence type="ECO:0000256" key="7">
    <source>
        <dbReference type="SAM" id="Phobius"/>
    </source>
</evidence>
<feature type="transmembrane region" description="Helical" evidence="7">
    <location>
        <begin position="751"/>
        <end position="775"/>
    </location>
</feature>
<feature type="transmembrane region" description="Helical" evidence="7">
    <location>
        <begin position="714"/>
        <end position="739"/>
    </location>
</feature>
<feature type="transmembrane region" description="Helical" evidence="7">
    <location>
        <begin position="288"/>
        <end position="318"/>
    </location>
</feature>
<evidence type="ECO:0000256" key="2">
    <source>
        <dbReference type="ARBA" id="ARBA00022475"/>
    </source>
</evidence>
<dbReference type="InterPro" id="IPR025857">
    <property type="entry name" value="MacB_PCD"/>
</dbReference>
<dbReference type="Proteomes" id="UP000216533">
    <property type="component" value="Unassembled WGS sequence"/>
</dbReference>
<feature type="transmembrane region" description="Helical" evidence="7">
    <location>
        <begin position="16"/>
        <end position="37"/>
    </location>
</feature>
<feature type="transmembrane region" description="Helical" evidence="7">
    <location>
        <begin position="241"/>
        <end position="267"/>
    </location>
</feature>
<evidence type="ECO:0000259" key="9">
    <source>
        <dbReference type="Pfam" id="PF12704"/>
    </source>
</evidence>
<dbReference type="EMBL" id="NMVI01000003">
    <property type="protein sequence ID" value="OYN90698.1"/>
    <property type="molecule type" value="Genomic_DNA"/>
</dbReference>
<dbReference type="AlphaFoldDB" id="A0A255EGN5"/>
<feature type="transmembrane region" description="Helical" evidence="7">
    <location>
        <begin position="462"/>
        <end position="482"/>
    </location>
</feature>
<feature type="domain" description="MacB-like periplasmic core" evidence="9">
    <location>
        <begin position="19"/>
        <end position="210"/>
    </location>
</feature>
<dbReference type="Pfam" id="PF02687">
    <property type="entry name" value="FtsX"/>
    <property type="match status" value="2"/>
</dbReference>
<evidence type="ECO:0000259" key="8">
    <source>
        <dbReference type="Pfam" id="PF02687"/>
    </source>
</evidence>
<comment type="subcellular location">
    <subcellularLocation>
        <location evidence="1">Cell membrane</location>
        <topology evidence="1">Multi-pass membrane protein</topology>
    </subcellularLocation>
</comment>
<feature type="domain" description="ABC3 transporter permease C-terminal" evidence="8">
    <location>
        <begin position="665"/>
        <end position="785"/>
    </location>
</feature>
<evidence type="ECO:0000256" key="3">
    <source>
        <dbReference type="ARBA" id="ARBA00022692"/>
    </source>
</evidence>
<gene>
    <name evidence="10" type="ORF">CGZ92_00685</name>
</gene>
<evidence type="ECO:0000256" key="6">
    <source>
        <dbReference type="ARBA" id="ARBA00038076"/>
    </source>
</evidence>
<evidence type="ECO:0000313" key="10">
    <source>
        <dbReference type="EMBL" id="OYN90698.1"/>
    </source>
</evidence>
<dbReference type="GO" id="GO:0022857">
    <property type="term" value="F:transmembrane transporter activity"/>
    <property type="evidence" value="ECO:0007669"/>
    <property type="project" value="TreeGrafter"/>
</dbReference>
<proteinExistence type="inferred from homology"/>
<sequence length="792" mass="81723">MIKVSLAELLHHPRRVIAVIIAIAISVGFVAATFVFVGTQNRAMAFGQTESSSRADLVVVPEGPYAVEGLDKLGQTPGVKTYEPQYSTYFDIDRGSTRTWLQAYSAPSDPGLLWLQPREGRVPERPGEVAIDQDLASALEIGVGDTLQLDKPVTVVGILSPSQAMGGGQVGLLHPDDFTSDPEMPLVPDAWLVMAEPGTDLAALQSDLQAQAPAGTTVHTAREYADAALAELTTDAAAPTMMLMSFAAIAALVGAIIIANTFTILITQRRRQLGLLRTIGAHRGQVRAGFTIEAVVIGAVGSALGVLLGIGVGAAVSWLAGSLGFGLALDPLQLAGSWVFGVVLTLAASVLPILKATRVHPLESLRPDTAAVTRRASVGRGIVAGVLVLAGVGVIGLAFVNTDSALLLAIAGSALLALGVLLAAPLYVTALTGLLGKLLPGTTGKLAVSNTRRNPGRSATTATALMLAVGLVVTLQVASASLSATTAAELERRYPVDLMVIPTEPPADSVRTEASAVEGVRQIVPTAYGQTSEGMIAPRTAELDQVTRQQFPVPAADEILMSPEASYEAGELVTITNPETGESRELRVVHAYGAGIPLVAPQTYAALVPDTGLQLWWVALDSTEAARDVTVTLQDLLPTADVNGAALLVDAMNEVIGILVMVITVLLGVAVLIALVGVGNTLGLSVLERTQESGLLRALGVQRGQLRQMLSYEALLLAGAAVLVGVGAGFGFGALANWAASTQFNYGEPVFAVYGIQLTAVVVVALLAAVVASIAPGQKAAKVPPVAALADA</sequence>
<protein>
    <recommendedName>
        <fullName evidence="12">FtsX-like permease family protein</fullName>
    </recommendedName>
</protein>
<comment type="caution">
    <text evidence="10">The sequence shown here is derived from an EMBL/GenBank/DDBJ whole genome shotgun (WGS) entry which is preliminary data.</text>
</comment>
<dbReference type="GO" id="GO:0005886">
    <property type="term" value="C:plasma membrane"/>
    <property type="evidence" value="ECO:0007669"/>
    <property type="project" value="UniProtKB-SubCell"/>
</dbReference>
<accession>A0A255EGN5</accession>
<feature type="transmembrane region" description="Helical" evidence="7">
    <location>
        <begin position="378"/>
        <end position="400"/>
    </location>
</feature>
<feature type="transmembrane region" description="Helical" evidence="7">
    <location>
        <begin position="655"/>
        <end position="679"/>
    </location>
</feature>
<organism evidence="10 11">
    <name type="scientific">Parenemella sanctibonifatiensis</name>
    <dbReference type="NCBI Taxonomy" id="2016505"/>
    <lineage>
        <taxon>Bacteria</taxon>
        <taxon>Bacillati</taxon>
        <taxon>Actinomycetota</taxon>
        <taxon>Actinomycetes</taxon>
        <taxon>Propionibacteriales</taxon>
        <taxon>Propionibacteriaceae</taxon>
        <taxon>Parenemella</taxon>
    </lineage>
</organism>
<reference evidence="10 11" key="1">
    <citation type="submission" date="2017-07" db="EMBL/GenBank/DDBJ databases">
        <title>Draft whole genome sequences of clinical Proprionibacteriaceae strains.</title>
        <authorList>
            <person name="Bernier A.-M."/>
            <person name="Bernard K."/>
            <person name="Domingo M.-C."/>
        </authorList>
    </citation>
    <scope>NUCLEOTIDE SEQUENCE [LARGE SCALE GENOMIC DNA]</scope>
    <source>
        <strain evidence="10 11">NML 160184</strain>
    </source>
</reference>
<feature type="domain" description="ABC3 transporter permease C-terminal" evidence="8">
    <location>
        <begin position="245"/>
        <end position="361"/>
    </location>
</feature>
<dbReference type="InterPro" id="IPR050250">
    <property type="entry name" value="Macrolide_Exporter_MacB"/>
</dbReference>
<evidence type="ECO:0008006" key="12">
    <source>
        <dbReference type="Google" id="ProtNLM"/>
    </source>
</evidence>
<comment type="similarity">
    <text evidence="6">Belongs to the ABC-4 integral membrane protein family.</text>
</comment>
<dbReference type="RefSeq" id="WP_094449462.1">
    <property type="nucleotide sequence ID" value="NZ_NMVI01000003.1"/>
</dbReference>
<evidence type="ECO:0000256" key="1">
    <source>
        <dbReference type="ARBA" id="ARBA00004651"/>
    </source>
</evidence>
<evidence type="ECO:0000256" key="5">
    <source>
        <dbReference type="ARBA" id="ARBA00023136"/>
    </source>
</evidence>
<keyword evidence="5 7" id="KW-0472">Membrane</keyword>
<evidence type="ECO:0000256" key="4">
    <source>
        <dbReference type="ARBA" id="ARBA00022989"/>
    </source>
</evidence>
<feature type="transmembrane region" description="Helical" evidence="7">
    <location>
        <begin position="406"/>
        <end position="428"/>
    </location>
</feature>